<name>F4QBY5_CACFS</name>
<dbReference type="InterPro" id="IPR024061">
    <property type="entry name" value="NDT80_DNA-bd_dom"/>
</dbReference>
<comment type="subcellular location">
    <subcellularLocation>
        <location evidence="1">Membrane</location>
        <topology evidence="1">Single-pass membrane protein</topology>
    </subcellularLocation>
</comment>
<keyword evidence="5 9" id="KW-0472">Membrane</keyword>
<evidence type="ECO:0000259" key="11">
    <source>
        <dbReference type="PROSITE" id="PS51688"/>
    </source>
</evidence>
<feature type="compositionally biased region" description="Polar residues" evidence="8">
    <location>
        <begin position="247"/>
        <end position="261"/>
    </location>
</feature>
<feature type="coiled-coil region" evidence="7">
    <location>
        <begin position="758"/>
        <end position="785"/>
    </location>
</feature>
<dbReference type="GO" id="GO:0045893">
    <property type="term" value="P:positive regulation of DNA-templated transcription"/>
    <property type="evidence" value="ECO:0007669"/>
    <property type="project" value="EnsemblProtists"/>
</dbReference>
<dbReference type="PROSITE" id="PS51517">
    <property type="entry name" value="NDT80"/>
    <property type="match status" value="1"/>
</dbReference>
<dbReference type="GeneID" id="14866627"/>
<dbReference type="GO" id="GO:0003700">
    <property type="term" value="F:DNA-binding transcription factor activity"/>
    <property type="evidence" value="ECO:0007669"/>
    <property type="project" value="UniProtKB-UniRule"/>
</dbReference>
<evidence type="ECO:0000259" key="10">
    <source>
        <dbReference type="PROSITE" id="PS51517"/>
    </source>
</evidence>
<dbReference type="OrthoDB" id="27041at2759"/>
<keyword evidence="13" id="KW-1185">Reference proteome</keyword>
<evidence type="ECO:0000256" key="1">
    <source>
        <dbReference type="ARBA" id="ARBA00004167"/>
    </source>
</evidence>
<dbReference type="EMBL" id="GL883028">
    <property type="protein sequence ID" value="EGG14723.1"/>
    <property type="molecule type" value="Genomic_DNA"/>
</dbReference>
<feature type="transmembrane region" description="Helical" evidence="9">
    <location>
        <begin position="792"/>
        <end position="812"/>
    </location>
</feature>
<evidence type="ECO:0000256" key="9">
    <source>
        <dbReference type="SAM" id="Phobius"/>
    </source>
</evidence>
<feature type="compositionally biased region" description="Low complexity" evidence="8">
    <location>
        <begin position="166"/>
        <end position="179"/>
    </location>
</feature>
<dbReference type="GO" id="GO:0016540">
    <property type="term" value="P:protein autoprocessing"/>
    <property type="evidence" value="ECO:0007669"/>
    <property type="project" value="TreeGrafter"/>
</dbReference>
<dbReference type="InterPro" id="IPR051577">
    <property type="entry name" value="MRF-like"/>
</dbReference>
<evidence type="ECO:0000256" key="4">
    <source>
        <dbReference type="ARBA" id="ARBA00023125"/>
    </source>
</evidence>
<feature type="domain" description="NDT80" evidence="10">
    <location>
        <begin position="260"/>
        <end position="522"/>
    </location>
</feature>
<evidence type="ECO:0000313" key="13">
    <source>
        <dbReference type="Proteomes" id="UP000007797"/>
    </source>
</evidence>
<dbReference type="Pfam" id="PF13884">
    <property type="entry name" value="Peptidase_S74"/>
    <property type="match status" value="1"/>
</dbReference>
<dbReference type="KEGG" id="dfa:DFA_10983"/>
<evidence type="ECO:0000256" key="5">
    <source>
        <dbReference type="ARBA" id="ARBA00023136"/>
    </source>
</evidence>
<dbReference type="GO" id="GO:0005789">
    <property type="term" value="C:endoplasmic reticulum membrane"/>
    <property type="evidence" value="ECO:0007669"/>
    <property type="project" value="TreeGrafter"/>
</dbReference>
<reference evidence="13" key="1">
    <citation type="journal article" date="2011" name="Genome Res.">
        <title>Phylogeny-wide analysis of social amoeba genomes highlights ancient origins for complex intercellular communication.</title>
        <authorList>
            <person name="Heidel A.J."/>
            <person name="Lawal H.M."/>
            <person name="Felder M."/>
            <person name="Schilde C."/>
            <person name="Helps N.R."/>
            <person name="Tunggal B."/>
            <person name="Rivero F."/>
            <person name="John U."/>
            <person name="Schleicher M."/>
            <person name="Eichinger L."/>
            <person name="Platzer M."/>
            <person name="Noegel A.A."/>
            <person name="Schaap P."/>
            <person name="Gloeckner G."/>
        </authorList>
    </citation>
    <scope>NUCLEOTIDE SEQUENCE [LARGE SCALE GENOMIC DNA]</scope>
    <source>
        <strain evidence="13">SH3</strain>
    </source>
</reference>
<dbReference type="Pfam" id="PF05224">
    <property type="entry name" value="NDT80_PhoG"/>
    <property type="match status" value="1"/>
</dbReference>
<dbReference type="GO" id="GO:0031285">
    <property type="term" value="P:regulation of sorocarp stalk cell differentiation"/>
    <property type="evidence" value="ECO:0007669"/>
    <property type="project" value="EnsemblProtists"/>
</dbReference>
<feature type="region of interest" description="Disordered" evidence="8">
    <location>
        <begin position="166"/>
        <end position="190"/>
    </location>
</feature>
<keyword evidence="2 9" id="KW-0812">Transmembrane</keyword>
<feature type="region of interest" description="Disordered" evidence="8">
    <location>
        <begin position="247"/>
        <end position="306"/>
    </location>
</feature>
<accession>F4QBY5</accession>
<feature type="DNA-binding region" description="NDT80" evidence="6">
    <location>
        <begin position="260"/>
        <end position="522"/>
    </location>
</feature>
<dbReference type="Proteomes" id="UP000007797">
    <property type="component" value="Unassembled WGS sequence"/>
</dbReference>
<evidence type="ECO:0000256" key="7">
    <source>
        <dbReference type="SAM" id="Coils"/>
    </source>
</evidence>
<dbReference type="PANTHER" id="PTHR13029:SF20">
    <property type="entry name" value="MYELIN GENE REGULATORY FACTOR-LIKE A"/>
    <property type="match status" value="1"/>
</dbReference>
<evidence type="ECO:0000256" key="6">
    <source>
        <dbReference type="PROSITE-ProRule" id="PRU00850"/>
    </source>
</evidence>
<gene>
    <name evidence="12" type="primary">rcdK</name>
    <name evidence="12" type="ORF">DFA_10983</name>
</gene>
<dbReference type="Gene3D" id="2.60.40.1390">
    <property type="entry name" value="NDT80 DNA-binding domain"/>
    <property type="match status" value="1"/>
</dbReference>
<protein>
    <submittedName>
        <fullName evidence="12">NDT80/PhoG-like protein</fullName>
    </submittedName>
</protein>
<dbReference type="SUPFAM" id="SSF49417">
    <property type="entry name" value="p53-like transcription factors"/>
    <property type="match status" value="1"/>
</dbReference>
<keyword evidence="7" id="KW-0175">Coiled coil</keyword>
<dbReference type="OMA" id="EYCIVSY"/>
<feature type="domain" description="Peptidase S74" evidence="11">
    <location>
        <begin position="663"/>
        <end position="772"/>
    </location>
</feature>
<dbReference type="GO" id="GO:0005634">
    <property type="term" value="C:nucleus"/>
    <property type="evidence" value="ECO:0007669"/>
    <property type="project" value="EnsemblProtists"/>
</dbReference>
<dbReference type="GO" id="GO:0043565">
    <property type="term" value="F:sequence-specific DNA binding"/>
    <property type="evidence" value="ECO:0007669"/>
    <property type="project" value="EnsemblProtists"/>
</dbReference>
<evidence type="ECO:0000256" key="3">
    <source>
        <dbReference type="ARBA" id="ARBA00022989"/>
    </source>
</evidence>
<evidence type="ECO:0000313" key="12">
    <source>
        <dbReference type="EMBL" id="EGG14723.1"/>
    </source>
</evidence>
<evidence type="ECO:0000256" key="2">
    <source>
        <dbReference type="ARBA" id="ARBA00022692"/>
    </source>
</evidence>
<proteinExistence type="predicted"/>
<dbReference type="InterPro" id="IPR008967">
    <property type="entry name" value="p53-like_TF_DNA-bd_sf"/>
</dbReference>
<organism evidence="12 13">
    <name type="scientific">Cavenderia fasciculata</name>
    <name type="common">Slime mold</name>
    <name type="synonym">Dictyostelium fasciculatum</name>
    <dbReference type="NCBI Taxonomy" id="261658"/>
    <lineage>
        <taxon>Eukaryota</taxon>
        <taxon>Amoebozoa</taxon>
        <taxon>Evosea</taxon>
        <taxon>Eumycetozoa</taxon>
        <taxon>Dictyostelia</taxon>
        <taxon>Acytosteliales</taxon>
        <taxon>Cavenderiaceae</taxon>
        <taxon>Cavenderia</taxon>
    </lineage>
</organism>
<keyword evidence="4 6" id="KW-0238">DNA-binding</keyword>
<evidence type="ECO:0000256" key="8">
    <source>
        <dbReference type="SAM" id="MobiDB-lite"/>
    </source>
</evidence>
<dbReference type="RefSeq" id="XP_004351231.1">
    <property type="nucleotide sequence ID" value="XM_004351179.1"/>
</dbReference>
<feature type="region of interest" description="Disordered" evidence="8">
    <location>
        <begin position="571"/>
        <end position="601"/>
    </location>
</feature>
<dbReference type="InterPro" id="IPR037141">
    <property type="entry name" value="NDT80_DNA-bd_dom_sf"/>
</dbReference>
<dbReference type="PROSITE" id="PS51688">
    <property type="entry name" value="ICA"/>
    <property type="match status" value="1"/>
</dbReference>
<feature type="compositionally biased region" description="Low complexity" evidence="8">
    <location>
        <begin position="262"/>
        <end position="277"/>
    </location>
</feature>
<dbReference type="InterPro" id="IPR030392">
    <property type="entry name" value="S74_ICA"/>
</dbReference>
<dbReference type="PANTHER" id="PTHR13029">
    <property type="match status" value="1"/>
</dbReference>
<feature type="compositionally biased region" description="Low complexity" evidence="8">
    <location>
        <begin position="51"/>
        <end position="71"/>
    </location>
</feature>
<keyword evidence="3 9" id="KW-1133">Transmembrane helix</keyword>
<feature type="compositionally biased region" description="Polar residues" evidence="8">
    <location>
        <begin position="283"/>
        <end position="298"/>
    </location>
</feature>
<feature type="region of interest" description="Disordered" evidence="8">
    <location>
        <begin position="46"/>
        <end position="71"/>
    </location>
</feature>
<dbReference type="AlphaFoldDB" id="F4QBY5"/>
<sequence>MSHQITQLVKLKDISITDGYGYLFHCYLDFIRQKKRQDLTRRRMDGGYNHQQQQQLQQQQHQQQQQQQQHEMEYQQQLQQQQQQQQQQPIGMPVLIPNTLSNSYSAFNSIDDASTKKRKVKNEDGTYTEISGLSPGNLQQSGSSFLLDTFQQQIQQQQMSFQFQQGAQGNNNNNNNNNNPPSSPQSSGTFITNQQQPIIMEPIQHQQQQPMQQQPGGGYQMTGIPVISVTGAMGSAGNQTTITSANLLGNLSPRGTQGSLQSSPNHSPCHSPLLPSSDGAYLTLNSENESSDPLSPLTSFGDRDPPFHWTQYQQETWYKTLNTNGEEMPTPQLQIIASKGFSYINSSWVYCRRNHFQLDITASYPKPPQTFDMFGNISGGGAAAPGQPEQAPSYLIINGQKTPINGLTLTIKGIKNRPELTQPELEVELFQTNSKREKQGEHTPKAVAIQFGSLVSIQRLHFRKATQNNARRNGQPNPHQEYNQLVVSLWGRCMAQEYCIVSYVSPALIVRTAINSPSVSPAATDLPLSPAHDPNYPSSPLPFGDITTLRIHSPAHSPRLSLNVSGNNLTPLGSTTSTTNTNQLLSANNNHNNNNNQNQNNITSLLGAPNLNTMKFGSCEWTKGESDRSIIYHGKVGVNVDNPTFALSVNGTIYASEGVYHPSDLRIKYDLHQVDTRTNLRNVNSMKIYDYKLHPEWVYMNGMDPYENQDRGIIAQELKEILPESVKTIGNRVINGREIDNLLVIKNNALMYENIGATQELSKQIDQLKEELIICKQVINSLEQKKTKKCTLLTIILTLVVVFLMVYVLFGANFGNHHSSSKGSNHHDHGYDESTAQYINPYQAPPRHHSNHKRKED</sequence>